<dbReference type="InterPro" id="IPR001098">
    <property type="entry name" value="DNA-dir_DNA_pol_A_palm_dom"/>
</dbReference>
<evidence type="ECO:0000256" key="2">
    <source>
        <dbReference type="ARBA" id="ARBA00022705"/>
    </source>
</evidence>
<dbReference type="NCBIfam" id="NF011538">
    <property type="entry name" value="PRK14975.1-1"/>
    <property type="match status" value="1"/>
</dbReference>
<dbReference type="EMBL" id="FN563149">
    <property type="protein sequence ID" value="CBH50410.1"/>
    <property type="molecule type" value="Genomic_DNA"/>
</dbReference>
<evidence type="ECO:0000256" key="3">
    <source>
        <dbReference type="ARBA" id="ARBA00049244"/>
    </source>
</evidence>
<proteinExistence type="predicted"/>
<accession>A0A3S5YD44</accession>
<sequence>MSVPSRTLDAVRTVLVSDSDGATLVRTDEFGAPVEAPRRTADVAATVREIEAAEHPRWVFEDSARVCPPLLAEGVRVQRSHDLRLTGALLDMRAGRPAPAPEMPVDDRPGLFDAVASTAPDVVIERHRRQLAAIADDPRLRLLVAAESAGGLAAAEMSHDGLPFSTDAHLALLADALGPRTRDDMLPVRLHQVTDEVSAAFGRQVNPASQPEVVAAFAREGIELASTRKYLLREIDHPAVEPLLRYRDLAKLHAANGWTWLDAWVRGNRFRPVYVPGGVVSGRWASRGGGALQIPKALRTSVIADPGHTFVIADAGQLEPRILAAMSGDPRMTAAAGTDDLYALVAAEVFGGDRAKAKIAILGVLYGATAGEARALLTLLRKRFPVAVQLVEDAARAGERGEVVHSWLGRACPPPSDSWWSNGDTHARGRFTRNFVVQATAAEWALCLLADLRRRLSAAPGDGELVFFQHDEVMVHTRRPDAAAAHVLASAASATRLLFGDTAVRFPMEVEVRECYAEPED</sequence>
<dbReference type="PANTHER" id="PTHR10133:SF27">
    <property type="entry name" value="DNA POLYMERASE NU"/>
    <property type="match status" value="1"/>
</dbReference>
<reference evidence="5" key="1">
    <citation type="journal article" date="2010" name="PLoS Genet.">
        <title>The genome of a pathogenic rhodococcus: cooptive virulence underpinned by key gene acquisitions.</title>
        <authorList>
            <person name="Letek M."/>
            <person name="Gonzalez P."/>
            <person name="Macarthur I."/>
            <person name="Rodriguez H."/>
            <person name="Freeman T.C."/>
            <person name="Valero-Rello A."/>
            <person name="Blanco M."/>
            <person name="Buckley T."/>
            <person name="Cherevach I."/>
            <person name="Fahey R."/>
            <person name="Hapeshi A."/>
            <person name="Holdstock J."/>
            <person name="Leadon D."/>
            <person name="Navas J."/>
            <person name="Ocampo A."/>
            <person name="Quail M.A."/>
            <person name="Sanders M."/>
            <person name="Scortti M.M."/>
            <person name="Prescott J.F."/>
            <person name="Fogarty U."/>
            <person name="Meijer W.G."/>
            <person name="Parkhill J."/>
            <person name="Bentley S.D."/>
            <person name="Vazquez-Boland J.A."/>
        </authorList>
    </citation>
    <scope>NUCLEOTIDE SEQUENCE [LARGE SCALE GENOMIC DNA]</scope>
    <source>
        <strain evidence="5 6">103S</strain>
    </source>
</reference>
<dbReference type="GO" id="GO:0006302">
    <property type="term" value="P:double-strand break repair"/>
    <property type="evidence" value="ECO:0007669"/>
    <property type="project" value="TreeGrafter"/>
</dbReference>
<dbReference type="EC" id="2.7.7.7" evidence="1"/>
<evidence type="ECO:0000313" key="5">
    <source>
        <dbReference type="EMBL" id="CBH50410.1"/>
    </source>
</evidence>
<dbReference type="InterPro" id="IPR043502">
    <property type="entry name" value="DNA/RNA_pol_sf"/>
</dbReference>
<dbReference type="GO" id="GO:0003887">
    <property type="term" value="F:DNA-directed DNA polymerase activity"/>
    <property type="evidence" value="ECO:0007669"/>
    <property type="project" value="UniProtKB-EC"/>
</dbReference>
<protein>
    <recommendedName>
        <fullName evidence="1">DNA-directed DNA polymerase</fullName>
        <ecNumber evidence="1">2.7.7.7</ecNumber>
    </recommendedName>
</protein>
<keyword evidence="2" id="KW-0235">DNA replication</keyword>
<gene>
    <name evidence="5" type="primary">polA2</name>
    <name evidence="5" type="ordered locus">REQ_44470</name>
</gene>
<dbReference type="Gene3D" id="1.10.150.20">
    <property type="entry name" value="5' to 3' exonuclease, C-terminal subdomain"/>
    <property type="match status" value="1"/>
</dbReference>
<dbReference type="KEGG" id="req:REQ_44470"/>
<name>A0A3S5YD44_RHOH1</name>
<dbReference type="Proteomes" id="UP001154400">
    <property type="component" value="Chromosome"/>
</dbReference>
<dbReference type="SUPFAM" id="SSF56672">
    <property type="entry name" value="DNA/RNA polymerases"/>
    <property type="match status" value="1"/>
</dbReference>
<dbReference type="GO" id="GO:0006261">
    <property type="term" value="P:DNA-templated DNA replication"/>
    <property type="evidence" value="ECO:0007669"/>
    <property type="project" value="InterPro"/>
</dbReference>
<dbReference type="Gene3D" id="3.30.70.370">
    <property type="match status" value="1"/>
</dbReference>
<feature type="domain" description="DNA-directed DNA polymerase family A palm" evidence="4">
    <location>
        <begin position="295"/>
        <end position="481"/>
    </location>
</feature>
<evidence type="ECO:0000313" key="6">
    <source>
        <dbReference type="Proteomes" id="UP000006892"/>
    </source>
</evidence>
<comment type="catalytic activity">
    <reaction evidence="3">
        <text>DNA(n) + a 2'-deoxyribonucleoside 5'-triphosphate = DNA(n+1) + diphosphate</text>
        <dbReference type="Rhea" id="RHEA:22508"/>
        <dbReference type="Rhea" id="RHEA-COMP:17339"/>
        <dbReference type="Rhea" id="RHEA-COMP:17340"/>
        <dbReference type="ChEBI" id="CHEBI:33019"/>
        <dbReference type="ChEBI" id="CHEBI:61560"/>
        <dbReference type="ChEBI" id="CHEBI:173112"/>
        <dbReference type="EC" id="2.7.7.7"/>
    </reaction>
</comment>
<dbReference type="CDD" id="cd06444">
    <property type="entry name" value="DNA_pol_A"/>
    <property type="match status" value="1"/>
</dbReference>
<dbReference type="PANTHER" id="PTHR10133">
    <property type="entry name" value="DNA POLYMERASE I"/>
    <property type="match status" value="1"/>
</dbReference>
<evidence type="ECO:0000256" key="1">
    <source>
        <dbReference type="ARBA" id="ARBA00012417"/>
    </source>
</evidence>
<dbReference type="GO" id="GO:0003677">
    <property type="term" value="F:DNA binding"/>
    <property type="evidence" value="ECO:0007669"/>
    <property type="project" value="InterPro"/>
</dbReference>
<dbReference type="Pfam" id="PF00476">
    <property type="entry name" value="DNA_pol_A"/>
    <property type="match status" value="1"/>
</dbReference>
<organism evidence="5">
    <name type="scientific">Rhodococcus hoagii (strain 103S)</name>
    <name type="common">Rhodococcus equi</name>
    <dbReference type="NCBI Taxonomy" id="685727"/>
    <lineage>
        <taxon>Bacteria</taxon>
        <taxon>Bacillati</taxon>
        <taxon>Actinomycetota</taxon>
        <taxon>Actinomycetes</taxon>
        <taxon>Mycobacteriales</taxon>
        <taxon>Nocardiaceae</taxon>
        <taxon>Prescottella</taxon>
    </lineage>
</organism>
<dbReference type="InterPro" id="IPR002298">
    <property type="entry name" value="DNA_polymerase_A"/>
</dbReference>
<evidence type="ECO:0000259" key="4">
    <source>
        <dbReference type="SMART" id="SM00482"/>
    </source>
</evidence>
<dbReference type="AlphaFoldDB" id="A0A3S5YD44"/>
<dbReference type="SMART" id="SM00482">
    <property type="entry name" value="POLAc"/>
    <property type="match status" value="1"/>
</dbReference>